<keyword evidence="2" id="KW-1185">Reference proteome</keyword>
<evidence type="ECO:0000313" key="2">
    <source>
        <dbReference type="Proteomes" id="UP000242660"/>
    </source>
</evidence>
<reference evidence="1 2" key="1">
    <citation type="journal article" date="2017" name="Front. Microbiol.">
        <title>Genome of Ca. Pandoraea novymonadis, an Endosymbiotic Bacterium of the Trypanosomatid Novymonas esmeraldas.</title>
        <authorList>
            <person name="Kostygov A.Y."/>
            <person name="Butenko A."/>
            <person name="Nenarokova A."/>
            <person name="Tashyreva D."/>
            <person name="Flegontov P."/>
            <person name="Lukes J."/>
            <person name="Yurchenko V."/>
        </authorList>
    </citation>
    <scope>NUCLEOTIDE SEQUENCE [LARGE SCALE GENOMIC DNA]</scope>
    <source>
        <strain evidence="1 2">E262</strain>
    </source>
</reference>
<evidence type="ECO:0000313" key="1">
    <source>
        <dbReference type="EMBL" id="PSB91548.1"/>
    </source>
</evidence>
<accession>A0ABX5FCI2</accession>
<dbReference type="Proteomes" id="UP000242660">
    <property type="component" value="Unassembled WGS sequence"/>
</dbReference>
<name>A0ABX5FCI2_9BURK</name>
<proteinExistence type="predicted"/>
<dbReference type="EMBL" id="MUHY01000004">
    <property type="protein sequence ID" value="PSB91548.1"/>
    <property type="molecule type" value="Genomic_DNA"/>
</dbReference>
<gene>
    <name evidence="1" type="ORF">BZL35_00945</name>
</gene>
<sequence>MAEHLQEFYIKEISHPLFNRGIIDIDLGIANRIWHFKRKHHCTLRNSIYKNYRMSTAISNKIDPKIKNLRQEEEAKSAEE</sequence>
<organism evidence="1 2">
    <name type="scientific">Candidatus Pandoraea novymonadis</name>
    <dbReference type="NCBI Taxonomy" id="1808959"/>
    <lineage>
        <taxon>Bacteria</taxon>
        <taxon>Pseudomonadati</taxon>
        <taxon>Pseudomonadota</taxon>
        <taxon>Betaproteobacteria</taxon>
        <taxon>Burkholderiales</taxon>
        <taxon>Burkholderiaceae</taxon>
        <taxon>Pandoraea</taxon>
    </lineage>
</organism>
<comment type="caution">
    <text evidence="1">The sequence shown here is derived from an EMBL/GenBank/DDBJ whole genome shotgun (WGS) entry which is preliminary data.</text>
</comment>
<protein>
    <submittedName>
        <fullName evidence="1">Uncharacterized protein</fullName>
    </submittedName>
</protein>